<dbReference type="GO" id="GO:0051539">
    <property type="term" value="F:4 iron, 4 sulfur cluster binding"/>
    <property type="evidence" value="ECO:0007669"/>
    <property type="project" value="UniProtKB-KW"/>
</dbReference>
<organism evidence="10 11">
    <name type="scientific">Trichlorobacter thiogenes</name>
    <dbReference type="NCBI Taxonomy" id="115783"/>
    <lineage>
        <taxon>Bacteria</taxon>
        <taxon>Pseudomonadati</taxon>
        <taxon>Thermodesulfobacteriota</taxon>
        <taxon>Desulfuromonadia</taxon>
        <taxon>Geobacterales</taxon>
        <taxon>Geobacteraceae</taxon>
        <taxon>Trichlorobacter</taxon>
    </lineage>
</organism>
<feature type="domain" description="4Fe-4S ferredoxin-type" evidence="9">
    <location>
        <begin position="41"/>
        <end position="70"/>
    </location>
</feature>
<dbReference type="InterPro" id="IPR051555">
    <property type="entry name" value="FDH_Electron_Transfer_Unit"/>
</dbReference>
<comment type="subunit">
    <text evidence="2">Heterodimer of a large and a small subunit.</text>
</comment>
<feature type="domain" description="4Fe-4S ferredoxin-type" evidence="9">
    <location>
        <begin position="133"/>
        <end position="162"/>
    </location>
</feature>
<keyword evidence="6" id="KW-0408">Iron</keyword>
<dbReference type="RefSeq" id="WP_279627300.1">
    <property type="nucleotide sequence ID" value="NZ_FUWR01000006.1"/>
</dbReference>
<keyword evidence="3" id="KW-0004">4Fe-4S</keyword>
<evidence type="ECO:0000256" key="1">
    <source>
        <dbReference type="ARBA" id="ARBA00004196"/>
    </source>
</evidence>
<name>A0A1T4N262_9BACT</name>
<keyword evidence="4" id="KW-0479">Metal-binding</keyword>
<protein>
    <submittedName>
        <fullName evidence="10">Tat (Twin-arginine translocation) pathway signal sequence</fullName>
    </submittedName>
</protein>
<evidence type="ECO:0000256" key="5">
    <source>
        <dbReference type="ARBA" id="ARBA00022737"/>
    </source>
</evidence>
<keyword evidence="5" id="KW-0677">Repeat</keyword>
<keyword evidence="7" id="KW-0411">Iron-sulfur</keyword>
<dbReference type="InterPro" id="IPR017896">
    <property type="entry name" value="4Fe4S_Fe-S-bd"/>
</dbReference>
<dbReference type="InterPro" id="IPR019546">
    <property type="entry name" value="TAT_signal_bac_arc"/>
</dbReference>
<dbReference type="PROSITE" id="PS00198">
    <property type="entry name" value="4FE4S_FER_1"/>
    <property type="match status" value="1"/>
</dbReference>
<evidence type="ECO:0000256" key="4">
    <source>
        <dbReference type="ARBA" id="ARBA00022723"/>
    </source>
</evidence>
<keyword evidence="8" id="KW-0812">Transmembrane</keyword>
<dbReference type="SUPFAM" id="SSF54862">
    <property type="entry name" value="4Fe-4S ferredoxins"/>
    <property type="match status" value="1"/>
</dbReference>
<dbReference type="Pfam" id="PF13247">
    <property type="entry name" value="Fer4_11"/>
    <property type="match status" value="1"/>
</dbReference>
<dbReference type="EMBL" id="FUWR01000006">
    <property type="protein sequence ID" value="SJZ73429.1"/>
    <property type="molecule type" value="Genomic_DNA"/>
</dbReference>
<feature type="transmembrane region" description="Helical" evidence="8">
    <location>
        <begin position="264"/>
        <end position="286"/>
    </location>
</feature>
<dbReference type="PROSITE" id="PS51318">
    <property type="entry name" value="TAT"/>
    <property type="match status" value="1"/>
</dbReference>
<dbReference type="STRING" id="115783.SAMN02745119_01492"/>
<dbReference type="Gene3D" id="3.30.70.20">
    <property type="match status" value="2"/>
</dbReference>
<reference evidence="11" key="1">
    <citation type="submission" date="2017-02" db="EMBL/GenBank/DDBJ databases">
        <authorList>
            <person name="Varghese N."/>
            <person name="Submissions S."/>
        </authorList>
    </citation>
    <scope>NUCLEOTIDE SEQUENCE [LARGE SCALE GENOMIC DNA]</scope>
    <source>
        <strain evidence="11">ATCC BAA-34</strain>
    </source>
</reference>
<accession>A0A1T4N262</accession>
<evidence type="ECO:0000313" key="11">
    <source>
        <dbReference type="Proteomes" id="UP000190102"/>
    </source>
</evidence>
<dbReference type="NCBIfam" id="TIGR01409">
    <property type="entry name" value="TAT_signal_seq"/>
    <property type="match status" value="1"/>
</dbReference>
<keyword evidence="8" id="KW-0472">Membrane</keyword>
<evidence type="ECO:0000313" key="10">
    <source>
        <dbReference type="EMBL" id="SJZ73429.1"/>
    </source>
</evidence>
<evidence type="ECO:0000256" key="7">
    <source>
        <dbReference type="ARBA" id="ARBA00023014"/>
    </source>
</evidence>
<sequence>MIERRDFLKGCLACGVTAATVSVASGKAMAAGSFEGYPDAMGVLVDLTRCVGCRSCEAACNAEQKLPEPDLAFDDTSVFSDKRRTTEKAYTVVNKYQVADKETLFRKIQCNHCTEPACLSSCFVNAYTKTKEGAVIYNAKVCVGCRNCMIACPFNIPAYSYSSPLNPLVKKCIFCYDTRLKDGKPPACVDICPQQVMTFGRRADLIKLGHDRIQANPAKYVDKLYGEKAVGGTSWMYLSSVDFDKVGFDGHIQNEPIISNVKDFLGFVPMVLSIWPALFTGVHLLATKNKDGHHDHEEGDHQ</sequence>
<dbReference type="PROSITE" id="PS51379">
    <property type="entry name" value="4FE4S_FER_2"/>
    <property type="match status" value="2"/>
</dbReference>
<comment type="subcellular location">
    <subcellularLocation>
        <location evidence="1">Cell envelope</location>
    </subcellularLocation>
</comment>
<evidence type="ECO:0000256" key="8">
    <source>
        <dbReference type="SAM" id="Phobius"/>
    </source>
</evidence>
<dbReference type="PANTHER" id="PTHR43545:SF4">
    <property type="entry name" value="IRON-SULFUR PROTEIN"/>
    <property type="match status" value="1"/>
</dbReference>
<dbReference type="InterPro" id="IPR017900">
    <property type="entry name" value="4Fe4S_Fe_S_CS"/>
</dbReference>
<dbReference type="Proteomes" id="UP000190102">
    <property type="component" value="Unassembled WGS sequence"/>
</dbReference>
<evidence type="ECO:0000256" key="6">
    <source>
        <dbReference type="ARBA" id="ARBA00023004"/>
    </source>
</evidence>
<keyword evidence="11" id="KW-1185">Reference proteome</keyword>
<evidence type="ECO:0000256" key="3">
    <source>
        <dbReference type="ARBA" id="ARBA00022485"/>
    </source>
</evidence>
<dbReference type="InterPro" id="IPR006311">
    <property type="entry name" value="TAT_signal"/>
</dbReference>
<dbReference type="CDD" id="cd10561">
    <property type="entry name" value="HybA_like"/>
    <property type="match status" value="1"/>
</dbReference>
<gene>
    <name evidence="10" type="ORF">SAMN02745119_01492</name>
</gene>
<dbReference type="AlphaFoldDB" id="A0A1T4N262"/>
<dbReference type="GO" id="GO:0030313">
    <property type="term" value="C:cell envelope"/>
    <property type="evidence" value="ECO:0007669"/>
    <property type="project" value="UniProtKB-SubCell"/>
</dbReference>
<evidence type="ECO:0000259" key="9">
    <source>
        <dbReference type="PROSITE" id="PS51379"/>
    </source>
</evidence>
<keyword evidence="8" id="KW-1133">Transmembrane helix</keyword>
<evidence type="ECO:0000256" key="2">
    <source>
        <dbReference type="ARBA" id="ARBA00011771"/>
    </source>
</evidence>
<proteinExistence type="predicted"/>
<dbReference type="PANTHER" id="PTHR43545">
    <property type="entry name" value="FORMATE DEHYDROGENASE, NITRATE-INDUCIBLE, IRON-SULFUR SUBUNIT"/>
    <property type="match status" value="1"/>
</dbReference>
<dbReference type="GO" id="GO:0046872">
    <property type="term" value="F:metal ion binding"/>
    <property type="evidence" value="ECO:0007669"/>
    <property type="project" value="UniProtKB-KW"/>
</dbReference>